<comment type="caution">
    <text evidence="3">The sequence shown here is derived from an EMBL/GenBank/DDBJ whole genome shotgun (WGS) entry which is preliminary data.</text>
</comment>
<sequence length="336" mass="36697">MNPSIPPIPESGANEQAEYWLALSESPFFDGEQEQRWRAWLAASRENLEAWQQAQTFFRRVENLPPAQIELIEQRLTAGLSPQSANAGAARTAGGRPALSRGLWAMPLAACLTLALGLGWVLNAGFFADFRTGTGEQRRVQLSDGTTVILNTASAISVEFSEKQRVIRLHNGEAHFKVAADAERPFEVVASGGRVRALGTAFDVKQWQGDMAVTVYEHSVRVAFANGETIARLPEGRRVASSGGKAGSAEPVNLKQVGAWQERRLVFKEKPLQQVVADLNRYRPGRIVIADAALADHLVTGVFDANDPEAALIVIEKTLSADEIRLTDALVVLHRR</sequence>
<feature type="domain" description="FecR N-terminal" evidence="2">
    <location>
        <begin position="15"/>
        <end position="56"/>
    </location>
</feature>
<dbReference type="AlphaFoldDB" id="A0AA91I4R2"/>
<accession>A0AA91I4R2</accession>
<dbReference type="PIRSF" id="PIRSF018266">
    <property type="entry name" value="FecR"/>
    <property type="match status" value="1"/>
</dbReference>
<evidence type="ECO:0000313" key="3">
    <source>
        <dbReference type="EMBL" id="OAI24957.1"/>
    </source>
</evidence>
<organism evidence="3 4">
    <name type="scientific">Methylomonas koyamae</name>
    <dbReference type="NCBI Taxonomy" id="702114"/>
    <lineage>
        <taxon>Bacteria</taxon>
        <taxon>Pseudomonadati</taxon>
        <taxon>Pseudomonadota</taxon>
        <taxon>Gammaproteobacteria</taxon>
        <taxon>Methylococcales</taxon>
        <taxon>Methylococcaceae</taxon>
        <taxon>Methylomonas</taxon>
    </lineage>
</organism>
<evidence type="ECO:0000259" key="2">
    <source>
        <dbReference type="Pfam" id="PF16220"/>
    </source>
</evidence>
<dbReference type="Pfam" id="PF04773">
    <property type="entry name" value="FecR"/>
    <property type="match status" value="1"/>
</dbReference>
<dbReference type="RefSeq" id="WP_064027900.1">
    <property type="nucleotide sequence ID" value="NZ_LUUL01000084.1"/>
</dbReference>
<evidence type="ECO:0000313" key="4">
    <source>
        <dbReference type="Proteomes" id="UP000077734"/>
    </source>
</evidence>
<dbReference type="PANTHER" id="PTHR30273:SF2">
    <property type="entry name" value="PROTEIN FECR"/>
    <property type="match status" value="1"/>
</dbReference>
<protein>
    <recommendedName>
        <fullName evidence="5">Iron dicitrate transport regulator FecR</fullName>
    </recommendedName>
</protein>
<dbReference type="EMBL" id="LUUL01000084">
    <property type="protein sequence ID" value="OAI24957.1"/>
    <property type="molecule type" value="Genomic_DNA"/>
</dbReference>
<dbReference type="PANTHER" id="PTHR30273">
    <property type="entry name" value="PERIPLASMIC SIGNAL SENSOR AND SIGMA FACTOR ACTIVATOR FECR-RELATED"/>
    <property type="match status" value="1"/>
</dbReference>
<dbReference type="Gene3D" id="3.55.50.30">
    <property type="match status" value="1"/>
</dbReference>
<dbReference type="Gene3D" id="2.60.120.1440">
    <property type="match status" value="1"/>
</dbReference>
<proteinExistence type="predicted"/>
<gene>
    <name evidence="3" type="ORF">A1356_14345</name>
</gene>
<evidence type="ECO:0000259" key="1">
    <source>
        <dbReference type="Pfam" id="PF04773"/>
    </source>
</evidence>
<keyword evidence="4" id="KW-1185">Reference proteome</keyword>
<feature type="domain" description="FecR protein" evidence="1">
    <location>
        <begin position="129"/>
        <end position="220"/>
    </location>
</feature>
<dbReference type="InterPro" id="IPR012373">
    <property type="entry name" value="Ferrdict_sens_TM"/>
</dbReference>
<dbReference type="InterPro" id="IPR032623">
    <property type="entry name" value="FecR_N"/>
</dbReference>
<evidence type="ECO:0008006" key="5">
    <source>
        <dbReference type="Google" id="ProtNLM"/>
    </source>
</evidence>
<dbReference type="InterPro" id="IPR006860">
    <property type="entry name" value="FecR"/>
</dbReference>
<dbReference type="Proteomes" id="UP000077734">
    <property type="component" value="Unassembled WGS sequence"/>
</dbReference>
<dbReference type="Pfam" id="PF16220">
    <property type="entry name" value="DUF4880"/>
    <property type="match status" value="1"/>
</dbReference>
<dbReference type="GO" id="GO:0016989">
    <property type="term" value="F:sigma factor antagonist activity"/>
    <property type="evidence" value="ECO:0007669"/>
    <property type="project" value="TreeGrafter"/>
</dbReference>
<reference evidence="3 4" key="1">
    <citation type="submission" date="2016-03" db="EMBL/GenBank/DDBJ databases">
        <authorList>
            <person name="Heylen K."/>
            <person name="De Vos P."/>
            <person name="Vekeman B."/>
        </authorList>
    </citation>
    <scope>NUCLEOTIDE SEQUENCE [LARGE SCALE GENOMIC DNA]</scope>
    <source>
        <strain evidence="3 4">R-49807</strain>
    </source>
</reference>
<name>A0AA91I4R2_9GAMM</name>